<sequence length="202" mass="23110">MILKDIFEEELVKEIEASGNLKHFTAGETIVNMDAYIKSIPVVFSGSIKVIRSEEDGREILLYYLTPGESCIVSILAGMKNETSKITAIVEEDADIMLIPTDKAKEWVKKYPAWTAFIFDLYQKRFEELLDVVNSVAFQKADTRLLHLIRQKAQLYNSKEISVTHQQLADELGITREATSRVLKQMEKEKILQLSRSKIKLL</sequence>
<dbReference type="Proteomes" id="UP000242560">
    <property type="component" value="Unassembled WGS sequence"/>
</dbReference>
<feature type="domain" description="HTH crp-type" evidence="5">
    <location>
        <begin position="139"/>
        <end position="202"/>
    </location>
</feature>
<dbReference type="Pfam" id="PF13545">
    <property type="entry name" value="HTH_Crp_2"/>
    <property type="match status" value="1"/>
</dbReference>
<dbReference type="InterPro" id="IPR012318">
    <property type="entry name" value="HTH_CRP"/>
</dbReference>
<accession>A0A1I3KK25</accession>
<dbReference type="Gene3D" id="2.60.120.10">
    <property type="entry name" value="Jelly Rolls"/>
    <property type="match status" value="1"/>
</dbReference>
<dbReference type="InterPro" id="IPR000595">
    <property type="entry name" value="cNMP-bd_dom"/>
</dbReference>
<dbReference type="GO" id="GO:0003700">
    <property type="term" value="F:DNA-binding transcription factor activity"/>
    <property type="evidence" value="ECO:0007669"/>
    <property type="project" value="TreeGrafter"/>
</dbReference>
<protein>
    <submittedName>
        <fullName evidence="6">CRP/FNR family transcriptional regulator, anaerobic regulatory protein</fullName>
    </submittedName>
</protein>
<dbReference type="InterPro" id="IPR018490">
    <property type="entry name" value="cNMP-bd_dom_sf"/>
</dbReference>
<dbReference type="Pfam" id="PF00027">
    <property type="entry name" value="cNMP_binding"/>
    <property type="match status" value="1"/>
</dbReference>
<dbReference type="PANTHER" id="PTHR24567">
    <property type="entry name" value="CRP FAMILY TRANSCRIPTIONAL REGULATORY PROTEIN"/>
    <property type="match status" value="1"/>
</dbReference>
<keyword evidence="2" id="KW-0238">DNA-binding</keyword>
<dbReference type="PROSITE" id="PS50042">
    <property type="entry name" value="CNMP_BINDING_3"/>
    <property type="match status" value="1"/>
</dbReference>
<organism evidence="6 7">
    <name type="scientific">Kaistella treverensis</name>
    <dbReference type="NCBI Taxonomy" id="631455"/>
    <lineage>
        <taxon>Bacteria</taxon>
        <taxon>Pseudomonadati</taxon>
        <taxon>Bacteroidota</taxon>
        <taxon>Flavobacteriia</taxon>
        <taxon>Flavobacteriales</taxon>
        <taxon>Weeksellaceae</taxon>
        <taxon>Chryseobacterium group</taxon>
        <taxon>Kaistella</taxon>
    </lineage>
</organism>
<keyword evidence="3" id="KW-0804">Transcription</keyword>
<evidence type="ECO:0000259" key="4">
    <source>
        <dbReference type="PROSITE" id="PS50042"/>
    </source>
</evidence>
<dbReference type="SUPFAM" id="SSF51206">
    <property type="entry name" value="cAMP-binding domain-like"/>
    <property type="match status" value="1"/>
</dbReference>
<dbReference type="CDD" id="cd00038">
    <property type="entry name" value="CAP_ED"/>
    <property type="match status" value="1"/>
</dbReference>
<evidence type="ECO:0000259" key="5">
    <source>
        <dbReference type="PROSITE" id="PS51063"/>
    </source>
</evidence>
<dbReference type="SUPFAM" id="SSF46785">
    <property type="entry name" value="Winged helix' DNA-binding domain"/>
    <property type="match status" value="1"/>
</dbReference>
<evidence type="ECO:0000313" key="7">
    <source>
        <dbReference type="Proteomes" id="UP000242560"/>
    </source>
</evidence>
<dbReference type="InterPro" id="IPR050397">
    <property type="entry name" value="Env_Response_Regulators"/>
</dbReference>
<dbReference type="PROSITE" id="PS51063">
    <property type="entry name" value="HTH_CRP_2"/>
    <property type="match status" value="1"/>
</dbReference>
<dbReference type="PANTHER" id="PTHR24567:SF26">
    <property type="entry name" value="REGULATORY PROTEIN YEIL"/>
    <property type="match status" value="1"/>
</dbReference>
<keyword evidence="7" id="KW-1185">Reference proteome</keyword>
<dbReference type="AlphaFoldDB" id="A0A1I3KK25"/>
<dbReference type="InterPro" id="IPR036390">
    <property type="entry name" value="WH_DNA-bd_sf"/>
</dbReference>
<gene>
    <name evidence="6" type="ORF">SAMN05421638_0855</name>
</gene>
<dbReference type="PRINTS" id="PR00034">
    <property type="entry name" value="HTHCRP"/>
</dbReference>
<evidence type="ECO:0000313" key="6">
    <source>
        <dbReference type="EMBL" id="SFI72849.1"/>
    </source>
</evidence>
<feature type="domain" description="Cyclic nucleotide-binding" evidence="4">
    <location>
        <begin position="2"/>
        <end position="69"/>
    </location>
</feature>
<dbReference type="GO" id="GO:0003677">
    <property type="term" value="F:DNA binding"/>
    <property type="evidence" value="ECO:0007669"/>
    <property type="project" value="UniProtKB-KW"/>
</dbReference>
<dbReference type="SMART" id="SM00419">
    <property type="entry name" value="HTH_CRP"/>
    <property type="match status" value="1"/>
</dbReference>
<dbReference type="GO" id="GO:0005829">
    <property type="term" value="C:cytosol"/>
    <property type="evidence" value="ECO:0007669"/>
    <property type="project" value="TreeGrafter"/>
</dbReference>
<dbReference type="InterPro" id="IPR014710">
    <property type="entry name" value="RmlC-like_jellyroll"/>
</dbReference>
<dbReference type="EMBL" id="FORQ01000001">
    <property type="protein sequence ID" value="SFI72849.1"/>
    <property type="molecule type" value="Genomic_DNA"/>
</dbReference>
<evidence type="ECO:0000256" key="2">
    <source>
        <dbReference type="ARBA" id="ARBA00023125"/>
    </source>
</evidence>
<reference evidence="7" key="1">
    <citation type="submission" date="2016-10" db="EMBL/GenBank/DDBJ databases">
        <authorList>
            <person name="Varghese N."/>
            <person name="Submissions S."/>
        </authorList>
    </citation>
    <scope>NUCLEOTIDE SEQUENCE [LARGE SCALE GENOMIC DNA]</scope>
    <source>
        <strain evidence="7">DSM 22251</strain>
    </source>
</reference>
<dbReference type="RefSeq" id="WP_089818901.1">
    <property type="nucleotide sequence ID" value="NZ_FORQ01000001.1"/>
</dbReference>
<dbReference type="Gene3D" id="1.10.10.10">
    <property type="entry name" value="Winged helix-like DNA-binding domain superfamily/Winged helix DNA-binding domain"/>
    <property type="match status" value="1"/>
</dbReference>
<dbReference type="InterPro" id="IPR036388">
    <property type="entry name" value="WH-like_DNA-bd_sf"/>
</dbReference>
<evidence type="ECO:0000256" key="1">
    <source>
        <dbReference type="ARBA" id="ARBA00023015"/>
    </source>
</evidence>
<evidence type="ECO:0000256" key="3">
    <source>
        <dbReference type="ARBA" id="ARBA00023163"/>
    </source>
</evidence>
<name>A0A1I3KK25_9FLAO</name>
<proteinExistence type="predicted"/>
<keyword evidence="1" id="KW-0805">Transcription regulation</keyword>